<name>A0A3S5AV54_9PLAT</name>
<proteinExistence type="predicted"/>
<dbReference type="EMBL" id="CAAALY010258097">
    <property type="protein sequence ID" value="VEL38501.1"/>
    <property type="molecule type" value="Genomic_DNA"/>
</dbReference>
<feature type="region of interest" description="Disordered" evidence="1">
    <location>
        <begin position="1"/>
        <end position="21"/>
    </location>
</feature>
<comment type="caution">
    <text evidence="2">The sequence shown here is derived from an EMBL/GenBank/DDBJ whole genome shotgun (WGS) entry which is preliminary data.</text>
</comment>
<organism evidence="2 3">
    <name type="scientific">Protopolystoma xenopodis</name>
    <dbReference type="NCBI Taxonomy" id="117903"/>
    <lineage>
        <taxon>Eukaryota</taxon>
        <taxon>Metazoa</taxon>
        <taxon>Spiralia</taxon>
        <taxon>Lophotrochozoa</taxon>
        <taxon>Platyhelminthes</taxon>
        <taxon>Monogenea</taxon>
        <taxon>Polyopisthocotylea</taxon>
        <taxon>Polystomatidea</taxon>
        <taxon>Polystomatidae</taxon>
        <taxon>Protopolystoma</taxon>
    </lineage>
</organism>
<sequence>MRLLELEDRHRNDTGLHDDNSTSAITNCTVCSLLVSPTDWAVSMPAQLPRDGAKAPSGDGSWPTSRGRRLVGREMCGGIGEKRIRIYNKAEQQRIRQ</sequence>
<feature type="compositionally biased region" description="Basic and acidic residues" evidence="1">
    <location>
        <begin position="1"/>
        <end position="20"/>
    </location>
</feature>
<evidence type="ECO:0000313" key="2">
    <source>
        <dbReference type="EMBL" id="VEL38501.1"/>
    </source>
</evidence>
<accession>A0A3S5AV54</accession>
<evidence type="ECO:0000256" key="1">
    <source>
        <dbReference type="SAM" id="MobiDB-lite"/>
    </source>
</evidence>
<reference evidence="2" key="1">
    <citation type="submission" date="2018-11" db="EMBL/GenBank/DDBJ databases">
        <authorList>
            <consortium name="Pathogen Informatics"/>
        </authorList>
    </citation>
    <scope>NUCLEOTIDE SEQUENCE</scope>
</reference>
<evidence type="ECO:0000313" key="3">
    <source>
        <dbReference type="Proteomes" id="UP000784294"/>
    </source>
</evidence>
<keyword evidence="3" id="KW-1185">Reference proteome</keyword>
<feature type="region of interest" description="Disordered" evidence="1">
    <location>
        <begin position="48"/>
        <end position="67"/>
    </location>
</feature>
<dbReference type="Proteomes" id="UP000784294">
    <property type="component" value="Unassembled WGS sequence"/>
</dbReference>
<protein>
    <submittedName>
        <fullName evidence="2">Uncharacterized protein</fullName>
    </submittedName>
</protein>
<dbReference type="AlphaFoldDB" id="A0A3S5AV54"/>
<gene>
    <name evidence="2" type="ORF">PXEA_LOCUS31941</name>
</gene>